<dbReference type="EMBL" id="CACSIK010000004">
    <property type="protein sequence ID" value="CAA0113917.1"/>
    <property type="molecule type" value="Genomic_DNA"/>
</dbReference>
<dbReference type="AlphaFoldDB" id="A0A5S9Q7K0"/>
<dbReference type="EMBL" id="CACSIM010000003">
    <property type="protein sequence ID" value="CAA0102768.1"/>
    <property type="molecule type" value="Genomic_DNA"/>
</dbReference>
<keyword evidence="3" id="KW-1185">Reference proteome</keyword>
<evidence type="ECO:0000313" key="1">
    <source>
        <dbReference type="EMBL" id="CAA0102768.1"/>
    </source>
</evidence>
<evidence type="ECO:0000313" key="3">
    <source>
        <dbReference type="Proteomes" id="UP000435877"/>
    </source>
</evidence>
<organism evidence="2 3">
    <name type="scientific">Zhongshania aliphaticivorans</name>
    <dbReference type="NCBI Taxonomy" id="1470434"/>
    <lineage>
        <taxon>Bacteria</taxon>
        <taxon>Pseudomonadati</taxon>
        <taxon>Pseudomonadota</taxon>
        <taxon>Gammaproteobacteria</taxon>
        <taxon>Cellvibrionales</taxon>
        <taxon>Spongiibacteraceae</taxon>
        <taxon>Zhongshania</taxon>
    </lineage>
</organism>
<dbReference type="Proteomes" id="UP000439591">
    <property type="component" value="Unassembled WGS sequence"/>
</dbReference>
<accession>A0A5S9Q7K0</accession>
<gene>
    <name evidence="2" type="ORF">IHBHHGIJ_03508</name>
    <name evidence="1" type="ORF">KFEGEMFD_01933</name>
</gene>
<name>A0A5S9Q7K0_9GAMM</name>
<reference evidence="3 4" key="1">
    <citation type="submission" date="2019-11" db="EMBL/GenBank/DDBJ databases">
        <authorList>
            <person name="Holert J."/>
        </authorList>
    </citation>
    <scope>NUCLEOTIDE SEQUENCE [LARGE SCALE GENOMIC DNA]</scope>
    <source>
        <strain evidence="1">BC3_2A</strain>
        <strain evidence="2">SB11_1A</strain>
    </source>
</reference>
<proteinExistence type="predicted"/>
<protein>
    <recommendedName>
        <fullName evidence="5">PilZ domain-containing protein</fullName>
    </recommendedName>
</protein>
<evidence type="ECO:0000313" key="2">
    <source>
        <dbReference type="EMBL" id="CAA0113917.1"/>
    </source>
</evidence>
<dbReference type="Proteomes" id="UP000435877">
    <property type="component" value="Unassembled WGS sequence"/>
</dbReference>
<evidence type="ECO:0008006" key="5">
    <source>
        <dbReference type="Google" id="ProtNLM"/>
    </source>
</evidence>
<dbReference type="RefSeq" id="WP_159270280.1">
    <property type="nucleotide sequence ID" value="NZ_CACSIK010000004.1"/>
</dbReference>
<sequence length="124" mass="14260">MTTKINNLRRFFRLPYPKAAQPPLQIDKDTAYRILEISELGIILAYKPEAPLTLGEKISGNILFHDQDSEEVEGEVYRLDTRGVVIQLSKGVSARHMMKQQVFVKNAFPVFFRYTVKENISSDK</sequence>
<dbReference type="OrthoDB" id="5894630at2"/>
<evidence type="ECO:0000313" key="4">
    <source>
        <dbReference type="Proteomes" id="UP000439591"/>
    </source>
</evidence>